<keyword evidence="1" id="KW-0812">Transmembrane</keyword>
<gene>
    <name evidence="3" type="ORF">AWL63_13970</name>
</gene>
<proteinExistence type="predicted"/>
<accession>A0A1B3ZBV0</accession>
<reference evidence="3 4" key="1">
    <citation type="submission" date="2016-01" db="EMBL/GenBank/DDBJ databases">
        <title>Complete genome and mega plasmid sequence of Sphingomonas panacis DCY99 elicits systemic resistance in rice to Xanthomonas oryzae.</title>
        <authorList>
            <person name="Kim Y.J."/>
            <person name="Yang D.C."/>
            <person name="Sing P."/>
        </authorList>
    </citation>
    <scope>NUCLEOTIDE SEQUENCE [LARGE SCALE GENOMIC DNA]</scope>
    <source>
        <strain evidence="3 4">DCY99</strain>
    </source>
</reference>
<organism evidence="3 4">
    <name type="scientific">Sphingomonas panacis</name>
    <dbReference type="NCBI Taxonomy" id="1560345"/>
    <lineage>
        <taxon>Bacteria</taxon>
        <taxon>Pseudomonadati</taxon>
        <taxon>Pseudomonadota</taxon>
        <taxon>Alphaproteobacteria</taxon>
        <taxon>Sphingomonadales</taxon>
        <taxon>Sphingomonadaceae</taxon>
        <taxon>Sphingomonas</taxon>
    </lineage>
</organism>
<evidence type="ECO:0000313" key="3">
    <source>
        <dbReference type="EMBL" id="AOH84901.1"/>
    </source>
</evidence>
<name>A0A1B3ZBV0_9SPHN</name>
<keyword evidence="1" id="KW-0472">Membrane</keyword>
<dbReference type="Gene3D" id="3.40.50.410">
    <property type="entry name" value="von Willebrand factor, type A domain"/>
    <property type="match status" value="2"/>
</dbReference>
<dbReference type="Proteomes" id="UP000094256">
    <property type="component" value="Chromosome"/>
</dbReference>
<evidence type="ECO:0000256" key="1">
    <source>
        <dbReference type="SAM" id="Phobius"/>
    </source>
</evidence>
<dbReference type="STRING" id="1560345.AWL63_13970"/>
<evidence type="ECO:0000259" key="2">
    <source>
        <dbReference type="Pfam" id="PF13400"/>
    </source>
</evidence>
<keyword evidence="1" id="KW-1133">Transmembrane helix</keyword>
<feature type="transmembrane region" description="Helical" evidence="1">
    <location>
        <begin position="32"/>
        <end position="57"/>
    </location>
</feature>
<dbReference type="SUPFAM" id="SSF53300">
    <property type="entry name" value="vWA-like"/>
    <property type="match status" value="1"/>
</dbReference>
<keyword evidence="4" id="KW-1185">Reference proteome</keyword>
<dbReference type="KEGG" id="span:AWL63_13970"/>
<dbReference type="AlphaFoldDB" id="A0A1B3ZBV0"/>
<dbReference type="InterPro" id="IPR028087">
    <property type="entry name" value="Tad_N"/>
</dbReference>
<dbReference type="EMBL" id="CP014168">
    <property type="protein sequence ID" value="AOH84901.1"/>
    <property type="molecule type" value="Genomic_DNA"/>
</dbReference>
<sequence length="655" mass="70553">MGGIKVKSCDSRDAVQSGLLTRLARDRRGNTLAMMAAFMIPLLALAGSAVDIARLYVVKVRLQQACDAGVLAGRKFMTDSNPNTPLDANAVTQAKAFFANNFPSGWMGTNAFTAASNPYPFTPTKTSSSQVAGTAAITVPMTIMKMFAMAPSTITVTCEARYDVADTDVMFVLDTTASMACLPGGPDSCGTGTYTYTRPSTSGGVPGYAGTTAAATNELTSGGANVSRIQALRQAVLSFYDTFAANADPSTHIRYGFVTYSSSVNVGQAILAKSPSYLMGSAGPSDDMPYYQTRHVIDDYIASTTYTDNNKSKSNCTAPLTRMPAAPLTYNVPSGTALQSQDVWVNYYNQPTTNVGYGNSCKTRTDTLWPKWRYERYQLNISPLISGSTTLTDPTKWTGDKLQWSGCIETTVDNPGQTGFSTSNLPSELNPDLRPSGDKRWWPHLQDVEYPRSNANSEIGYGDQDHSDMGSGSYVTSGYVACGKPAKRIDTMTRDQVRNFVYATDFVPQGGTYHDVGMIWGARLISPTGPWSDDTAAWPGRTAPNRVIVFMTDGIMSPNSNSYSMYGYEDYDKRVANGNTGNLTNYHNYRFLAACAAAKARNIDVWTVAIASSASTQLQTCATTVNQALYTTTGDGLSAAFTSIAQHLAMLRISK</sequence>
<protein>
    <recommendedName>
        <fullName evidence="2">Putative Flp pilus-assembly TadG-like N-terminal domain-containing protein</fullName>
    </recommendedName>
</protein>
<dbReference type="Pfam" id="PF13400">
    <property type="entry name" value="Tad"/>
    <property type="match status" value="1"/>
</dbReference>
<dbReference type="InterPro" id="IPR036465">
    <property type="entry name" value="vWFA_dom_sf"/>
</dbReference>
<feature type="domain" description="Putative Flp pilus-assembly TadG-like N-terminal" evidence="2">
    <location>
        <begin position="29"/>
        <end position="73"/>
    </location>
</feature>
<evidence type="ECO:0000313" key="4">
    <source>
        <dbReference type="Proteomes" id="UP000094256"/>
    </source>
</evidence>